<dbReference type="GO" id="GO:0005737">
    <property type="term" value="C:cytoplasm"/>
    <property type="evidence" value="ECO:0007669"/>
    <property type="project" value="TreeGrafter"/>
</dbReference>
<evidence type="ECO:0000313" key="9">
    <source>
        <dbReference type="Proteomes" id="UP001055185"/>
    </source>
</evidence>
<sequence>MADVGRNTTLCYLERGSEWLMLHRVKKKNDVNHDKWIGVGGKFEPGESPEECLIREVKEETGLTLTRWRYRGIITFVLDGTAEYMHLFTADGWEGQMIRGQDCAEGVLEWVEKDRVPELPIWEGDKLFFRLLAEERPFFSLKLCYEGDTLVSAALDGQKLF</sequence>
<proteinExistence type="inferred from homology"/>
<dbReference type="PRINTS" id="PR01402">
    <property type="entry name" value="MUTATORMUTX"/>
</dbReference>
<accession>A0AA37N1A0</accession>
<comment type="cofactor">
    <cofactor evidence="1">
        <name>Mg(2+)</name>
        <dbReference type="ChEBI" id="CHEBI:18420"/>
    </cofactor>
</comment>
<dbReference type="InterPro" id="IPR020476">
    <property type="entry name" value="Nudix_hydrolase"/>
</dbReference>
<dbReference type="PANTHER" id="PTHR43758">
    <property type="entry name" value="7,8-DIHYDRO-8-OXOGUANINE TRIPHOSPHATASE"/>
    <property type="match status" value="1"/>
</dbReference>
<evidence type="ECO:0000256" key="3">
    <source>
        <dbReference type="ARBA" id="ARBA00022723"/>
    </source>
</evidence>
<dbReference type="GO" id="GO:0006281">
    <property type="term" value="P:DNA repair"/>
    <property type="evidence" value="ECO:0007669"/>
    <property type="project" value="InterPro"/>
</dbReference>
<dbReference type="CDD" id="cd18886">
    <property type="entry name" value="NUDIX_MutT_Nudt1"/>
    <property type="match status" value="1"/>
</dbReference>
<dbReference type="Proteomes" id="UP001055185">
    <property type="component" value="Unassembled WGS sequence"/>
</dbReference>
<dbReference type="AlphaFoldDB" id="A0AA37N1A0"/>
<gene>
    <name evidence="8" type="ORF">JCM17207_19350</name>
</gene>
<organism evidence="8 9">
    <name type="scientific">Faecalibacterium gallinarum</name>
    <dbReference type="NCBI Taxonomy" id="2903556"/>
    <lineage>
        <taxon>Bacteria</taxon>
        <taxon>Bacillati</taxon>
        <taxon>Bacillota</taxon>
        <taxon>Clostridia</taxon>
        <taxon>Eubacteriales</taxon>
        <taxon>Oscillospiraceae</taxon>
        <taxon>Faecalibacterium</taxon>
    </lineage>
</organism>
<dbReference type="EMBL" id="BQKV01000081">
    <property type="protein sequence ID" value="GJN65310.1"/>
    <property type="molecule type" value="Genomic_DNA"/>
</dbReference>
<dbReference type="SUPFAM" id="SSF55811">
    <property type="entry name" value="Nudix"/>
    <property type="match status" value="1"/>
</dbReference>
<evidence type="ECO:0000256" key="2">
    <source>
        <dbReference type="ARBA" id="ARBA00005582"/>
    </source>
</evidence>
<dbReference type="RefSeq" id="WP_238317551.1">
    <property type="nucleotide sequence ID" value="NZ_BQKV01000081.1"/>
</dbReference>
<comment type="caution">
    <text evidence="8">The sequence shown here is derived from an EMBL/GenBank/DDBJ whole genome shotgun (WGS) entry which is preliminary data.</text>
</comment>
<keyword evidence="9" id="KW-1185">Reference proteome</keyword>
<dbReference type="InterPro" id="IPR020084">
    <property type="entry name" value="NUDIX_hydrolase_CS"/>
</dbReference>
<keyword evidence="4 6" id="KW-0378">Hydrolase</keyword>
<dbReference type="InterPro" id="IPR015797">
    <property type="entry name" value="NUDIX_hydrolase-like_dom_sf"/>
</dbReference>
<feature type="domain" description="Nudix hydrolase" evidence="7">
    <location>
        <begin position="4"/>
        <end position="134"/>
    </location>
</feature>
<dbReference type="PRINTS" id="PR00502">
    <property type="entry name" value="NUDIXFAMILY"/>
</dbReference>
<evidence type="ECO:0000256" key="4">
    <source>
        <dbReference type="ARBA" id="ARBA00022801"/>
    </source>
</evidence>
<keyword evidence="3" id="KW-0479">Metal-binding</keyword>
<dbReference type="InterPro" id="IPR003562">
    <property type="entry name" value="Mutator_MutX_prot"/>
</dbReference>
<evidence type="ECO:0000256" key="1">
    <source>
        <dbReference type="ARBA" id="ARBA00001946"/>
    </source>
</evidence>
<dbReference type="Gene3D" id="3.90.79.10">
    <property type="entry name" value="Nucleoside Triphosphate Pyrophosphohydrolase"/>
    <property type="match status" value="1"/>
</dbReference>
<dbReference type="PROSITE" id="PS00893">
    <property type="entry name" value="NUDIX_BOX"/>
    <property type="match status" value="1"/>
</dbReference>
<dbReference type="Pfam" id="PF00293">
    <property type="entry name" value="NUDIX"/>
    <property type="match status" value="1"/>
</dbReference>
<dbReference type="InterPro" id="IPR000086">
    <property type="entry name" value="NUDIX_hydrolase_dom"/>
</dbReference>
<protein>
    <recommendedName>
        <fullName evidence="7">Nudix hydrolase domain-containing protein</fullName>
    </recommendedName>
</protein>
<reference evidence="8" key="1">
    <citation type="journal article" date="2022" name="Int. J. Syst. Evol. Microbiol.">
        <title>Genome-based, phenotypic and chemotaxonomic classification of Faecalibacterium strains: proposal of three novel species Faecalibacterium duncaniae sp. nov., Faecalibacterium hattorii sp. nov. and Faecalibacterium gallinarum sp. nov. .</title>
        <authorList>
            <person name="Sakamoto M."/>
            <person name="Sakurai N."/>
            <person name="Tanno H."/>
            <person name="Iino T."/>
            <person name="Ohkuma M."/>
            <person name="Endo A."/>
        </authorList>
    </citation>
    <scope>NUCLEOTIDE SEQUENCE</scope>
    <source>
        <strain evidence="8">JCM 17207</strain>
    </source>
</reference>
<keyword evidence="5" id="KW-0460">Magnesium</keyword>
<evidence type="ECO:0000313" key="8">
    <source>
        <dbReference type="EMBL" id="GJN65310.1"/>
    </source>
</evidence>
<evidence type="ECO:0000259" key="7">
    <source>
        <dbReference type="PROSITE" id="PS51462"/>
    </source>
</evidence>
<dbReference type="GO" id="GO:0046872">
    <property type="term" value="F:metal ion binding"/>
    <property type="evidence" value="ECO:0007669"/>
    <property type="project" value="UniProtKB-KW"/>
</dbReference>
<dbReference type="PROSITE" id="PS51462">
    <property type="entry name" value="NUDIX"/>
    <property type="match status" value="1"/>
</dbReference>
<dbReference type="GO" id="GO:0008413">
    <property type="term" value="F:8-oxo-7,8-dihydroguanosine triphosphate pyrophosphatase activity"/>
    <property type="evidence" value="ECO:0007669"/>
    <property type="project" value="InterPro"/>
</dbReference>
<dbReference type="PANTHER" id="PTHR43758:SF2">
    <property type="entry name" value="OXIDIZED PURINE NUCLEOSIDE TRIPHOSPHATE HYDROLASE"/>
    <property type="match status" value="1"/>
</dbReference>
<name>A0AA37N1A0_9FIRM</name>
<comment type="similarity">
    <text evidence="2 6">Belongs to the Nudix hydrolase family.</text>
</comment>
<evidence type="ECO:0000256" key="5">
    <source>
        <dbReference type="ARBA" id="ARBA00022842"/>
    </source>
</evidence>
<evidence type="ECO:0000256" key="6">
    <source>
        <dbReference type="RuleBase" id="RU003476"/>
    </source>
</evidence>